<dbReference type="Proteomes" id="UP001165065">
    <property type="component" value="Unassembled WGS sequence"/>
</dbReference>
<dbReference type="PANTHER" id="PTHR37563:SF2">
    <property type="entry name" value="PHYTANOYL-COA DIOXYGENASE FAMILY PROTEIN (AFU_ORTHOLOGUE AFUA_2G03330)"/>
    <property type="match status" value="1"/>
</dbReference>
<accession>A0A9W7L0Y7</accession>
<protein>
    <recommendedName>
        <fullName evidence="4">Phytanoyl-CoA dioxygenase</fullName>
    </recommendedName>
</protein>
<feature type="compositionally biased region" description="Low complexity" evidence="1">
    <location>
        <begin position="1"/>
        <end position="31"/>
    </location>
</feature>
<dbReference type="Gene3D" id="2.60.120.620">
    <property type="entry name" value="q2cbj1_9rhob like domain"/>
    <property type="match status" value="1"/>
</dbReference>
<dbReference type="EMBL" id="BRYA01000507">
    <property type="protein sequence ID" value="GMI20290.1"/>
    <property type="molecule type" value="Genomic_DNA"/>
</dbReference>
<evidence type="ECO:0000256" key="1">
    <source>
        <dbReference type="SAM" id="MobiDB-lite"/>
    </source>
</evidence>
<sequence length="336" mass="36127">MDLSSSIFGSSTSSSSSLSSSLFGSTSSISESSKRDCNNLFSSKASQAIEESRAKRLKENELALHPATPTITHETVEGAVKSVEQHGLTVLKGAFDSSTVEALLEASKEIEKKVVKKLNDRGIPFLPSHSCSSYVETQFDEVAVRSPARIDIRRIPDRFTDFLLSSSLNSLVTGLLGPTHTLTYAGLIHSLPTSTTQPWHQDGLPLFPSSSPSSPLSSLPSYSLNVFIPLHAVTPSLGPTEFIPGTHTGDLSTAANANPSKVASTTGVISPLPLPGDVLVYDYRTIHRGTANTTHKAAGGGGGETRHMLYLMYSRPWFKEHFNFGEEKLFGEGEDF</sequence>
<feature type="region of interest" description="Disordered" evidence="1">
    <location>
        <begin position="1"/>
        <end position="36"/>
    </location>
</feature>
<comment type="caution">
    <text evidence="2">The sequence shown here is derived from an EMBL/GenBank/DDBJ whole genome shotgun (WGS) entry which is preliminary data.</text>
</comment>
<dbReference type="AlphaFoldDB" id="A0A9W7L0Y7"/>
<name>A0A9W7L0Y7_9STRA</name>
<keyword evidence="3" id="KW-1185">Reference proteome</keyword>
<dbReference type="InterPro" id="IPR051961">
    <property type="entry name" value="Fungal_Metabolite_Diox"/>
</dbReference>
<reference evidence="3" key="1">
    <citation type="journal article" date="2023" name="Commun. Biol.">
        <title>Genome analysis of Parmales, the sister group of diatoms, reveals the evolutionary specialization of diatoms from phago-mixotrophs to photoautotrophs.</title>
        <authorList>
            <person name="Ban H."/>
            <person name="Sato S."/>
            <person name="Yoshikawa S."/>
            <person name="Yamada K."/>
            <person name="Nakamura Y."/>
            <person name="Ichinomiya M."/>
            <person name="Sato N."/>
            <person name="Blanc-Mathieu R."/>
            <person name="Endo H."/>
            <person name="Kuwata A."/>
            <person name="Ogata H."/>
        </authorList>
    </citation>
    <scope>NUCLEOTIDE SEQUENCE [LARGE SCALE GENOMIC DNA]</scope>
</reference>
<evidence type="ECO:0000313" key="2">
    <source>
        <dbReference type="EMBL" id="GMI20290.1"/>
    </source>
</evidence>
<evidence type="ECO:0000313" key="3">
    <source>
        <dbReference type="Proteomes" id="UP001165065"/>
    </source>
</evidence>
<dbReference type="InterPro" id="IPR008775">
    <property type="entry name" value="Phytyl_CoA_dOase-like"/>
</dbReference>
<organism evidence="2 3">
    <name type="scientific">Triparma columacea</name>
    <dbReference type="NCBI Taxonomy" id="722753"/>
    <lineage>
        <taxon>Eukaryota</taxon>
        <taxon>Sar</taxon>
        <taxon>Stramenopiles</taxon>
        <taxon>Ochrophyta</taxon>
        <taxon>Bolidophyceae</taxon>
        <taxon>Parmales</taxon>
        <taxon>Triparmaceae</taxon>
        <taxon>Triparma</taxon>
    </lineage>
</organism>
<proteinExistence type="predicted"/>
<dbReference type="Pfam" id="PF05721">
    <property type="entry name" value="PhyH"/>
    <property type="match status" value="1"/>
</dbReference>
<evidence type="ECO:0008006" key="4">
    <source>
        <dbReference type="Google" id="ProtNLM"/>
    </source>
</evidence>
<dbReference type="SUPFAM" id="SSF51197">
    <property type="entry name" value="Clavaminate synthase-like"/>
    <property type="match status" value="1"/>
</dbReference>
<dbReference type="OrthoDB" id="420046at2759"/>
<gene>
    <name evidence="2" type="ORF">TrCOL_g12275</name>
</gene>
<dbReference type="PANTHER" id="PTHR37563">
    <property type="entry name" value="PHYTANOYL-COA DIOXYGENASE FAMILY PROTEIN (AFU_ORTHOLOGUE AFUA_2G03330)"/>
    <property type="match status" value="1"/>
</dbReference>